<keyword evidence="4" id="KW-1185">Reference proteome</keyword>
<feature type="transmembrane region" description="Helical" evidence="1">
    <location>
        <begin position="34"/>
        <end position="57"/>
    </location>
</feature>
<evidence type="ECO:0000313" key="3">
    <source>
        <dbReference type="EMBL" id="KIL79283.1"/>
    </source>
</evidence>
<dbReference type="EMBL" id="JXLP01000003">
    <property type="protein sequence ID" value="KIL79283.1"/>
    <property type="molecule type" value="Genomic_DNA"/>
</dbReference>
<keyword evidence="1" id="KW-0812">Transmembrane</keyword>
<keyword evidence="1" id="KW-0472">Membrane</keyword>
<protein>
    <recommendedName>
        <fullName evidence="2">Uncharacterized protein YyaB-like PH domain-containing protein</fullName>
    </recommendedName>
</protein>
<evidence type="ECO:0000256" key="1">
    <source>
        <dbReference type="SAM" id="Phobius"/>
    </source>
</evidence>
<feature type="domain" description="Uncharacterized protein YyaB-like PH" evidence="2">
    <location>
        <begin position="52"/>
        <end position="125"/>
    </location>
</feature>
<evidence type="ECO:0000259" key="2">
    <source>
        <dbReference type="Pfam" id="PF06713"/>
    </source>
</evidence>
<dbReference type="Pfam" id="PF06713">
    <property type="entry name" value="bPH_4"/>
    <property type="match status" value="1"/>
</dbReference>
<reference evidence="3 4" key="1">
    <citation type="submission" date="2015-01" db="EMBL/GenBank/DDBJ databases">
        <title>Genome Assembly of Bacillus badius MTCC 1458.</title>
        <authorList>
            <person name="Verma A."/>
            <person name="Khatri I."/>
            <person name="Mual P."/>
            <person name="Subramanian S."/>
            <person name="Krishnamurthi S."/>
        </authorList>
    </citation>
    <scope>NUCLEOTIDE SEQUENCE [LARGE SCALE GENOMIC DNA]</scope>
    <source>
        <strain evidence="3 4">MTCC 1458</strain>
    </source>
</reference>
<feature type="transmembrane region" description="Helical" evidence="1">
    <location>
        <begin position="9"/>
        <end position="28"/>
    </location>
</feature>
<name>A0ABR5AX27_BACBA</name>
<proteinExistence type="predicted"/>
<sequence length="134" mass="15458">MYFPSSKDWWLSILYWLLIGGCVSSLFIEEDHKVLIFTLPLAVWLAWSWFATGYYLCDDWLIIKNGPIKKKIFIKEIRKVTKTKNPLAAPALSINRLEIIYGADFELALISPKDQEQFVSVLKSIHPPIETALD</sequence>
<accession>A0ABR5AX27</accession>
<dbReference type="InterPro" id="IPR009589">
    <property type="entry name" value="PH_YyaB-like"/>
</dbReference>
<dbReference type="RefSeq" id="WP_041113456.1">
    <property type="nucleotide sequence ID" value="NZ_JARTHD010000018.1"/>
</dbReference>
<keyword evidence="1" id="KW-1133">Transmembrane helix</keyword>
<comment type="caution">
    <text evidence="3">The sequence shown here is derived from an EMBL/GenBank/DDBJ whole genome shotgun (WGS) entry which is preliminary data.</text>
</comment>
<dbReference type="PROSITE" id="PS51257">
    <property type="entry name" value="PROKAR_LIPOPROTEIN"/>
    <property type="match status" value="1"/>
</dbReference>
<organism evidence="3 4">
    <name type="scientific">Bacillus badius</name>
    <dbReference type="NCBI Taxonomy" id="1455"/>
    <lineage>
        <taxon>Bacteria</taxon>
        <taxon>Bacillati</taxon>
        <taxon>Bacillota</taxon>
        <taxon>Bacilli</taxon>
        <taxon>Bacillales</taxon>
        <taxon>Bacillaceae</taxon>
        <taxon>Pseudobacillus</taxon>
    </lineage>
</organism>
<evidence type="ECO:0000313" key="4">
    <source>
        <dbReference type="Proteomes" id="UP000031982"/>
    </source>
</evidence>
<gene>
    <name evidence="3" type="ORF">SD77_3149</name>
</gene>
<dbReference type="Proteomes" id="UP000031982">
    <property type="component" value="Unassembled WGS sequence"/>
</dbReference>